<feature type="compositionally biased region" description="Basic and acidic residues" evidence="7">
    <location>
        <begin position="327"/>
        <end position="340"/>
    </location>
</feature>
<evidence type="ECO:0000256" key="1">
    <source>
        <dbReference type="ARBA" id="ARBA00004477"/>
    </source>
</evidence>
<comment type="caution">
    <text evidence="9">The sequence shown here is derived from an EMBL/GenBank/DDBJ whole genome shotgun (WGS) entry which is preliminary data.</text>
</comment>
<name>A0A060SL91_PYCCI</name>
<dbReference type="PANTHER" id="PTHR21212:SF0">
    <property type="entry name" value="SEIPIN"/>
    <property type="match status" value="1"/>
</dbReference>
<evidence type="ECO:0000256" key="6">
    <source>
        <dbReference type="ARBA" id="ARBA00023136"/>
    </source>
</evidence>
<dbReference type="OrthoDB" id="3990054at2759"/>
<dbReference type="STRING" id="5643.A0A060SL91"/>
<gene>
    <name evidence="9" type="ORF">BN946_scf185007.g258</name>
</gene>
<evidence type="ECO:0000256" key="5">
    <source>
        <dbReference type="ARBA" id="ARBA00023098"/>
    </source>
</evidence>
<organism evidence="9 10">
    <name type="scientific">Pycnoporus cinnabarinus</name>
    <name type="common">Cinnabar-red polypore</name>
    <name type="synonym">Trametes cinnabarina</name>
    <dbReference type="NCBI Taxonomy" id="5643"/>
    <lineage>
        <taxon>Eukaryota</taxon>
        <taxon>Fungi</taxon>
        <taxon>Dikarya</taxon>
        <taxon>Basidiomycota</taxon>
        <taxon>Agaricomycotina</taxon>
        <taxon>Agaricomycetes</taxon>
        <taxon>Polyporales</taxon>
        <taxon>Polyporaceae</taxon>
        <taxon>Trametes</taxon>
    </lineage>
</organism>
<feature type="region of interest" description="Disordered" evidence="7">
    <location>
        <begin position="275"/>
        <end position="381"/>
    </location>
</feature>
<comment type="subcellular location">
    <subcellularLocation>
        <location evidence="1">Endoplasmic reticulum membrane</location>
        <topology evidence="1">Multi-pass membrane protein</topology>
    </subcellularLocation>
</comment>
<dbReference type="PANTHER" id="PTHR21212">
    <property type="entry name" value="BERNARDINELLI-SEIP CONGENITAL LIPODYSTROPHY 2 HOMOLOG BSCL2 PROTEIN"/>
    <property type="match status" value="1"/>
</dbReference>
<keyword evidence="3" id="KW-0256">Endoplasmic reticulum</keyword>
<keyword evidence="2 8" id="KW-0812">Transmembrane</keyword>
<feature type="compositionally biased region" description="Basic and acidic residues" evidence="7">
    <location>
        <begin position="298"/>
        <end position="308"/>
    </location>
</feature>
<keyword evidence="4 8" id="KW-1133">Transmembrane helix</keyword>
<evidence type="ECO:0000256" key="8">
    <source>
        <dbReference type="SAM" id="Phobius"/>
    </source>
</evidence>
<dbReference type="CDD" id="cd23995">
    <property type="entry name" value="Seipin_BSCL2_like"/>
    <property type="match status" value="1"/>
</dbReference>
<dbReference type="EMBL" id="CCBP010000119">
    <property type="protein sequence ID" value="CDO73203.1"/>
    <property type="molecule type" value="Genomic_DNA"/>
</dbReference>
<evidence type="ECO:0000256" key="3">
    <source>
        <dbReference type="ARBA" id="ARBA00022824"/>
    </source>
</evidence>
<evidence type="ECO:0000256" key="4">
    <source>
        <dbReference type="ARBA" id="ARBA00022989"/>
    </source>
</evidence>
<dbReference type="GO" id="GO:0005789">
    <property type="term" value="C:endoplasmic reticulum membrane"/>
    <property type="evidence" value="ECO:0007669"/>
    <property type="project" value="UniProtKB-SubCell"/>
</dbReference>
<dbReference type="Proteomes" id="UP000029665">
    <property type="component" value="Unassembled WGS sequence"/>
</dbReference>
<evidence type="ECO:0000313" key="10">
    <source>
        <dbReference type="Proteomes" id="UP000029665"/>
    </source>
</evidence>
<dbReference type="AlphaFoldDB" id="A0A060SL91"/>
<keyword evidence="10" id="KW-1185">Reference proteome</keyword>
<protein>
    <recommendedName>
        <fullName evidence="11">Seipin</fullName>
    </recommendedName>
</protein>
<feature type="compositionally biased region" description="Basic residues" evidence="7">
    <location>
        <begin position="309"/>
        <end position="326"/>
    </location>
</feature>
<evidence type="ECO:0008006" key="11">
    <source>
        <dbReference type="Google" id="ProtNLM"/>
    </source>
</evidence>
<dbReference type="Pfam" id="PF06775">
    <property type="entry name" value="Seipin"/>
    <property type="match status" value="1"/>
</dbReference>
<dbReference type="InterPro" id="IPR009617">
    <property type="entry name" value="Seipin"/>
</dbReference>
<dbReference type="HOGENOM" id="CLU_064559_0_0_1"/>
<keyword evidence="5" id="KW-0443">Lipid metabolism</keyword>
<keyword evidence="6 8" id="KW-0472">Membrane</keyword>
<feature type="transmembrane region" description="Helical" evidence="8">
    <location>
        <begin position="245"/>
        <end position="267"/>
    </location>
</feature>
<evidence type="ECO:0000256" key="2">
    <source>
        <dbReference type="ARBA" id="ARBA00022692"/>
    </source>
</evidence>
<accession>A0A060SL91</accession>
<evidence type="ECO:0000313" key="9">
    <source>
        <dbReference type="EMBL" id="CDO73203.1"/>
    </source>
</evidence>
<dbReference type="GO" id="GO:0140042">
    <property type="term" value="P:lipid droplet formation"/>
    <property type="evidence" value="ECO:0007669"/>
    <property type="project" value="UniProtKB-ARBA"/>
</dbReference>
<sequence>MESTKNENEEKERDKLRQKVVEDTGGILSYFWPLHPIRLGIDLLLAALRLIQPLAPQLVPLLVFSISLPVILFLSVGSGYWVWKSVAVGWETEIFLQYGDGPVPFSEVALPSVVAQQPYDISLHLVVPANEANFALGNFMASLTLMTPSNGTIAAARKPAIVLPPIASPWSFLYNRPGTVDLNIPMLKDFVLGTTRALARVELGRRDQWKTLGVGHGREVSVLSGYIRGVVLHHGVRGLISRFPLVSALAASVVFFFIMFVGMVACLMPAVEWHFPSDSDETPQADDKMRRRRRSRRKTEGEPDDQKPRTKVLQRTHSSRSHSRARGSREASEQDVKTDPEGEDEWAGIAGTSEPGRPSYGETPPMRRRLPRTPQAQELEE</sequence>
<reference evidence="9" key="1">
    <citation type="submission" date="2014-01" db="EMBL/GenBank/DDBJ databases">
        <title>The genome of the white-rot fungus Pycnoporus cinnabarinus: a basidiomycete model with a versatile arsenal for lignocellulosic biomass breakdown.</title>
        <authorList>
            <person name="Levasseur A."/>
            <person name="Lomascolo A."/>
            <person name="Ruiz-Duenas F.J."/>
            <person name="Uzan E."/>
            <person name="Piumi F."/>
            <person name="Kues U."/>
            <person name="Ram A.F.J."/>
            <person name="Murat C."/>
            <person name="Haon M."/>
            <person name="Benoit I."/>
            <person name="Arfi Y."/>
            <person name="Chevret D."/>
            <person name="Drula E."/>
            <person name="Kwon M.J."/>
            <person name="Gouret P."/>
            <person name="Lesage-Meessen L."/>
            <person name="Lombard V."/>
            <person name="Mariette J."/>
            <person name="Noirot C."/>
            <person name="Park J."/>
            <person name="Patyshakuliyeva A."/>
            <person name="Wieneger R.A.B."/>
            <person name="Wosten H.A.B."/>
            <person name="Martin F."/>
            <person name="Coutinho P.M."/>
            <person name="de Vries R."/>
            <person name="Martinez A.T."/>
            <person name="Klopp C."/>
            <person name="Pontarotti P."/>
            <person name="Henrissat B."/>
            <person name="Record E."/>
        </authorList>
    </citation>
    <scope>NUCLEOTIDE SEQUENCE [LARGE SCALE GENOMIC DNA]</scope>
    <source>
        <strain evidence="9">BRFM137</strain>
    </source>
</reference>
<evidence type="ECO:0000256" key="7">
    <source>
        <dbReference type="SAM" id="MobiDB-lite"/>
    </source>
</evidence>
<dbReference type="GO" id="GO:0006629">
    <property type="term" value="P:lipid metabolic process"/>
    <property type="evidence" value="ECO:0007669"/>
    <property type="project" value="UniProtKB-KW"/>
</dbReference>
<dbReference type="OMA" id="MPAVEWH"/>
<proteinExistence type="predicted"/>
<feature type="transmembrane region" description="Helical" evidence="8">
    <location>
        <begin position="58"/>
        <end position="83"/>
    </location>
</feature>